<dbReference type="GO" id="GO:0003676">
    <property type="term" value="F:nucleic acid binding"/>
    <property type="evidence" value="ECO:0007669"/>
    <property type="project" value="InterPro"/>
</dbReference>
<dbReference type="AlphaFoldDB" id="A0A2X0QUW6"/>
<dbReference type="SUPFAM" id="SSF53098">
    <property type="entry name" value="Ribonuclease H-like"/>
    <property type="match status" value="1"/>
</dbReference>
<name>A0A2X0QUW6_9PROT</name>
<dbReference type="EMBL" id="LS423452">
    <property type="protein sequence ID" value="SPS05580.1"/>
    <property type="molecule type" value="Genomic_DNA"/>
</dbReference>
<proteinExistence type="predicted"/>
<dbReference type="GO" id="GO:0004803">
    <property type="term" value="F:transposase activity"/>
    <property type="evidence" value="ECO:0007669"/>
    <property type="project" value="TreeGrafter"/>
</dbReference>
<dbReference type="Gene3D" id="3.30.420.10">
    <property type="entry name" value="Ribonuclease H-like superfamily/Ribonuclease H"/>
    <property type="match status" value="1"/>
</dbReference>
<dbReference type="InterPro" id="IPR051917">
    <property type="entry name" value="Transposase-Integrase"/>
</dbReference>
<sequence length="80" mass="9480">MIKEIHKTDDTIGYASWERGTNENTNRLIRQYFTQNRDFSTITQQEIDTAMKRLNNRPRKRLGFFTPSHVFFKSGVALQI</sequence>
<organism evidence="1">
    <name type="scientific">Candidatus Nitrotoga fabula</name>
    <dbReference type="NCBI Taxonomy" id="2182327"/>
    <lineage>
        <taxon>Bacteria</taxon>
        <taxon>Pseudomonadati</taxon>
        <taxon>Pseudomonadota</taxon>
        <taxon>Betaproteobacteria</taxon>
        <taxon>Nitrosomonadales</taxon>
        <taxon>Gallionellaceae</taxon>
        <taxon>Candidatus Nitrotoga</taxon>
    </lineage>
</organism>
<dbReference type="PANTHER" id="PTHR10948">
    <property type="entry name" value="TRANSPOSASE"/>
    <property type="match status" value="1"/>
</dbReference>
<dbReference type="InterPro" id="IPR036397">
    <property type="entry name" value="RNaseH_sf"/>
</dbReference>
<accession>A0A2X0QUW6</accession>
<gene>
    <name evidence="1" type="ORF">NITFAB_1170</name>
</gene>
<dbReference type="GO" id="GO:0032196">
    <property type="term" value="P:transposition"/>
    <property type="evidence" value="ECO:0007669"/>
    <property type="project" value="TreeGrafter"/>
</dbReference>
<dbReference type="GO" id="GO:0005829">
    <property type="term" value="C:cytosol"/>
    <property type="evidence" value="ECO:0007669"/>
    <property type="project" value="TreeGrafter"/>
</dbReference>
<protein>
    <submittedName>
        <fullName evidence="1">Integrase catalytic region</fullName>
    </submittedName>
</protein>
<dbReference type="InterPro" id="IPR012337">
    <property type="entry name" value="RNaseH-like_sf"/>
</dbReference>
<reference evidence="1" key="1">
    <citation type="submission" date="2018-05" db="EMBL/GenBank/DDBJ databases">
        <authorList>
            <person name="Lanie J.A."/>
            <person name="Ng W.-L."/>
            <person name="Kazmierczak K.M."/>
            <person name="Andrzejewski T.M."/>
            <person name="Davidsen T.M."/>
            <person name="Wayne K.J."/>
            <person name="Tettelin H."/>
            <person name="Glass J.I."/>
            <person name="Rusch D."/>
            <person name="Podicherti R."/>
            <person name="Tsui H.-C.T."/>
            <person name="Winkler M.E."/>
        </authorList>
    </citation>
    <scope>NUCLEOTIDE SEQUENCE</scope>
    <source>
        <strain evidence="1">KNB</strain>
    </source>
</reference>
<dbReference type="PANTHER" id="PTHR10948:SF23">
    <property type="entry name" value="TRANSPOSASE INSI FOR INSERTION SEQUENCE ELEMENT IS30A-RELATED"/>
    <property type="match status" value="1"/>
</dbReference>
<evidence type="ECO:0000313" key="1">
    <source>
        <dbReference type="EMBL" id="SPS05580.1"/>
    </source>
</evidence>